<dbReference type="GO" id="GO:0009055">
    <property type="term" value="F:electron transfer activity"/>
    <property type="evidence" value="ECO:0007669"/>
    <property type="project" value="InterPro"/>
</dbReference>
<evidence type="ECO:0000256" key="6">
    <source>
        <dbReference type="ARBA" id="ARBA00022982"/>
    </source>
</evidence>
<proteinExistence type="inferred from homology"/>
<gene>
    <name evidence="8" type="ORF">Desaf_0312</name>
</gene>
<evidence type="ECO:0000256" key="3">
    <source>
        <dbReference type="ARBA" id="ARBA00022448"/>
    </source>
</evidence>
<organism evidence="8 9">
    <name type="scientific">Desulfocurvibacter africanus subsp. africanus str. Walvis Bay</name>
    <dbReference type="NCBI Taxonomy" id="690850"/>
    <lineage>
        <taxon>Bacteria</taxon>
        <taxon>Pseudomonadati</taxon>
        <taxon>Thermodesulfobacteriota</taxon>
        <taxon>Desulfovibrionia</taxon>
        <taxon>Desulfovibrionales</taxon>
        <taxon>Desulfovibrionaceae</taxon>
        <taxon>Desulfocurvibacter</taxon>
    </lineage>
</organism>
<dbReference type="PROSITE" id="PS50902">
    <property type="entry name" value="FLAVODOXIN_LIKE"/>
    <property type="match status" value="1"/>
</dbReference>
<dbReference type="RefSeq" id="WP_014258524.1">
    <property type="nucleotide sequence ID" value="NC_016629.1"/>
</dbReference>
<dbReference type="KEGG" id="daf:Desaf_0312"/>
<keyword evidence="6" id="KW-0249">Electron transport</keyword>
<protein>
    <submittedName>
        <fullName evidence="8">Flavodoxin/nitric oxide synthase</fullName>
    </submittedName>
</protein>
<dbReference type="InterPro" id="IPR029039">
    <property type="entry name" value="Flavoprotein-like_sf"/>
</dbReference>
<dbReference type="EMBL" id="CP003221">
    <property type="protein sequence ID" value="EGJ48669.1"/>
    <property type="molecule type" value="Genomic_DNA"/>
</dbReference>
<keyword evidence="4" id="KW-0285">Flavoprotein</keyword>
<evidence type="ECO:0000256" key="2">
    <source>
        <dbReference type="ARBA" id="ARBA00005267"/>
    </source>
</evidence>
<dbReference type="Pfam" id="PF00258">
    <property type="entry name" value="Flavodoxin_1"/>
    <property type="match status" value="1"/>
</dbReference>
<reference evidence="8 9" key="1">
    <citation type="journal article" date="2011" name="J. Bacteriol.">
        <title>Genome sequence of the mercury-methylating and pleomorphic Desulfovibrio africanus Strain Walvis Bay.</title>
        <authorList>
            <person name="Brown S.D."/>
            <person name="Wall J.D."/>
            <person name="Kucken A.M."/>
            <person name="Gilmour C.C."/>
            <person name="Podar M."/>
            <person name="Brandt C.C."/>
            <person name="Teshima H."/>
            <person name="Detter J.C."/>
            <person name="Han C.S."/>
            <person name="Land M.L."/>
            <person name="Lucas S."/>
            <person name="Han J."/>
            <person name="Pennacchio L."/>
            <person name="Nolan M."/>
            <person name="Pitluck S."/>
            <person name="Woyke T."/>
            <person name="Goodwin L."/>
            <person name="Palumbo A.V."/>
            <person name="Elias D.A."/>
        </authorList>
    </citation>
    <scope>NUCLEOTIDE SEQUENCE [LARGE SCALE GENOMIC DNA]</scope>
    <source>
        <strain evidence="8 9">Walvis Bay</strain>
    </source>
</reference>
<comment type="cofactor">
    <cofactor evidence="1">
        <name>FMN</name>
        <dbReference type="ChEBI" id="CHEBI:58210"/>
    </cofactor>
</comment>
<dbReference type="InterPro" id="IPR008254">
    <property type="entry name" value="Flavodoxin/NO_synth"/>
</dbReference>
<sequence>MAKALIVFGSETGNTKAGADLIAQVLEGKGVTVEIQDVREVNADVLSRPYDLAILGVSTWGAIDEEVQQDFESFYDGMADIDLHGRRMAVFGSGDQGYDKFAKAVDFVEQRARKQGAEVVTTSLKYHLHPKDSAERVKAWAEKLATKLQ</sequence>
<accession>F3YU63</accession>
<dbReference type="InterPro" id="IPR001226">
    <property type="entry name" value="Flavodoxin_CS"/>
</dbReference>
<evidence type="ECO:0000313" key="9">
    <source>
        <dbReference type="Proteomes" id="UP000007844"/>
    </source>
</evidence>
<dbReference type="Proteomes" id="UP000007844">
    <property type="component" value="Chromosome"/>
</dbReference>
<dbReference type="InterPro" id="IPR050619">
    <property type="entry name" value="Flavodoxin"/>
</dbReference>
<evidence type="ECO:0000313" key="8">
    <source>
        <dbReference type="EMBL" id="EGJ48669.1"/>
    </source>
</evidence>
<dbReference type="GO" id="GO:0010181">
    <property type="term" value="F:FMN binding"/>
    <property type="evidence" value="ECO:0007669"/>
    <property type="project" value="InterPro"/>
</dbReference>
<dbReference type="PANTHER" id="PTHR42809">
    <property type="entry name" value="FLAVODOXIN 2"/>
    <property type="match status" value="1"/>
</dbReference>
<evidence type="ECO:0000256" key="1">
    <source>
        <dbReference type="ARBA" id="ARBA00001917"/>
    </source>
</evidence>
<dbReference type="AlphaFoldDB" id="F3YU63"/>
<evidence type="ECO:0000256" key="5">
    <source>
        <dbReference type="ARBA" id="ARBA00022643"/>
    </source>
</evidence>
<name>F3YU63_DESAF</name>
<dbReference type="SUPFAM" id="SSF52218">
    <property type="entry name" value="Flavoproteins"/>
    <property type="match status" value="1"/>
</dbReference>
<keyword evidence="5" id="KW-0288">FMN</keyword>
<dbReference type="Gene3D" id="3.40.50.360">
    <property type="match status" value="1"/>
</dbReference>
<evidence type="ECO:0000256" key="4">
    <source>
        <dbReference type="ARBA" id="ARBA00022630"/>
    </source>
</evidence>
<evidence type="ECO:0000259" key="7">
    <source>
        <dbReference type="PROSITE" id="PS50902"/>
    </source>
</evidence>
<dbReference type="PANTHER" id="PTHR42809:SF1">
    <property type="entry name" value="FLAVODOXIN 1"/>
    <property type="match status" value="1"/>
</dbReference>
<dbReference type="PROSITE" id="PS00201">
    <property type="entry name" value="FLAVODOXIN"/>
    <property type="match status" value="1"/>
</dbReference>
<keyword evidence="9" id="KW-1185">Reference proteome</keyword>
<keyword evidence="3" id="KW-0813">Transport</keyword>
<comment type="similarity">
    <text evidence="2">Belongs to the flavodoxin family.</text>
</comment>
<dbReference type="HOGENOM" id="CLU_051402_4_2_7"/>
<feature type="domain" description="Flavodoxin-like" evidence="7">
    <location>
        <begin position="4"/>
        <end position="145"/>
    </location>
</feature>
<dbReference type="eggNOG" id="COG0716">
    <property type="taxonomic scope" value="Bacteria"/>
</dbReference>
<dbReference type="STRING" id="690850.Desaf_0312"/>